<keyword evidence="3" id="KW-1185">Reference proteome</keyword>
<dbReference type="AlphaFoldDB" id="A0A1P8WQC1"/>
<gene>
    <name evidence="2" type="ORF">Fuma_05919</name>
</gene>
<accession>A0A1P8WQC1</accession>
<dbReference type="STRING" id="1891926.Fuma_05919"/>
<feature type="transmembrane region" description="Helical" evidence="1">
    <location>
        <begin position="12"/>
        <end position="29"/>
    </location>
</feature>
<evidence type="ECO:0000313" key="3">
    <source>
        <dbReference type="Proteomes" id="UP000187735"/>
    </source>
</evidence>
<keyword evidence="1" id="KW-1133">Transmembrane helix</keyword>
<dbReference type="EMBL" id="CP017641">
    <property type="protein sequence ID" value="APZ96251.1"/>
    <property type="molecule type" value="Genomic_DNA"/>
</dbReference>
<keyword evidence="1" id="KW-0812">Transmembrane</keyword>
<keyword evidence="1" id="KW-0472">Membrane</keyword>
<name>A0A1P8WQC1_9PLAN</name>
<evidence type="ECO:0000313" key="2">
    <source>
        <dbReference type="EMBL" id="APZ96251.1"/>
    </source>
</evidence>
<organism evidence="2 3">
    <name type="scientific">Fuerstiella marisgermanici</name>
    <dbReference type="NCBI Taxonomy" id="1891926"/>
    <lineage>
        <taxon>Bacteria</taxon>
        <taxon>Pseudomonadati</taxon>
        <taxon>Planctomycetota</taxon>
        <taxon>Planctomycetia</taxon>
        <taxon>Planctomycetales</taxon>
        <taxon>Planctomycetaceae</taxon>
        <taxon>Fuerstiella</taxon>
    </lineage>
</organism>
<proteinExistence type="predicted"/>
<reference evidence="2 3" key="1">
    <citation type="journal article" date="2016" name="Front. Microbiol.">
        <title>Fuerstia marisgermanicae gen. nov., sp. nov., an Unusual Member of the Phylum Planctomycetes from the German Wadden Sea.</title>
        <authorList>
            <person name="Kohn T."/>
            <person name="Heuer A."/>
            <person name="Jogler M."/>
            <person name="Vollmers J."/>
            <person name="Boedeker C."/>
            <person name="Bunk B."/>
            <person name="Rast P."/>
            <person name="Borchert D."/>
            <person name="Glockner I."/>
            <person name="Freese H.M."/>
            <person name="Klenk H.P."/>
            <person name="Overmann J."/>
            <person name="Kaster A.K."/>
            <person name="Rohde M."/>
            <person name="Wiegand S."/>
            <person name="Jogler C."/>
        </authorList>
    </citation>
    <scope>NUCLEOTIDE SEQUENCE [LARGE SCALE GENOMIC DNA]</scope>
    <source>
        <strain evidence="2 3">NH11</strain>
    </source>
</reference>
<dbReference type="KEGG" id="fmr:Fuma_05919"/>
<sequence precursor="true">MPLRWMGGLVKIVYLWIALPESLIQYWWFAESNSGSHAIDYRNKGQANDANIQSGSMRDCDCSGAA</sequence>
<dbReference type="Proteomes" id="UP000187735">
    <property type="component" value="Chromosome"/>
</dbReference>
<evidence type="ECO:0000256" key="1">
    <source>
        <dbReference type="SAM" id="Phobius"/>
    </source>
</evidence>
<protein>
    <submittedName>
        <fullName evidence="2">Uncharacterized protein</fullName>
    </submittedName>
</protein>